<dbReference type="EMBL" id="LSDG01000045">
    <property type="protein sequence ID" value="KXB65011.1"/>
    <property type="molecule type" value="Genomic_DNA"/>
</dbReference>
<organism evidence="4 5">
    <name type="scientific">Aedoeadaptatus coxii</name>
    <dbReference type="NCBI Taxonomy" id="755172"/>
    <lineage>
        <taxon>Bacteria</taxon>
        <taxon>Bacillati</taxon>
        <taxon>Bacillota</taxon>
        <taxon>Tissierellia</taxon>
        <taxon>Tissierellales</taxon>
        <taxon>Peptoniphilaceae</taxon>
        <taxon>Aedoeadaptatus</taxon>
    </lineage>
</organism>
<keyword evidence="3" id="KW-0961">Cell wall biogenesis/degradation</keyword>
<comment type="similarity">
    <text evidence="3">Belongs to the KhpA RNA-binding protein family.</text>
</comment>
<dbReference type="GO" id="GO:0005737">
    <property type="term" value="C:cytoplasm"/>
    <property type="evidence" value="ECO:0007669"/>
    <property type="project" value="UniProtKB-SubCell"/>
</dbReference>
<sequence length="79" mass="9031">MEELVCYIVSKLVDNPDAVEVIETREEDRVHIQVYIAPEDMGKVIGRQGKIARSIRSIIKAVGTKEQVMVSVDFDERER</sequence>
<reference evidence="5" key="1">
    <citation type="submission" date="2016-01" db="EMBL/GenBank/DDBJ databases">
        <authorList>
            <person name="Mitreva M."/>
            <person name="Pepin K.H."/>
            <person name="Mihindukulasuriya K.A."/>
            <person name="Fulton R."/>
            <person name="Fronick C."/>
            <person name="O'Laughlin M."/>
            <person name="Miner T."/>
            <person name="Herter B."/>
            <person name="Rosa B.A."/>
            <person name="Cordes M."/>
            <person name="Tomlinson C."/>
            <person name="Wollam A."/>
            <person name="Palsikar V.B."/>
            <person name="Mardis E.R."/>
            <person name="Wilson R.K."/>
        </authorList>
    </citation>
    <scope>NUCLEOTIDE SEQUENCE [LARGE SCALE GENOMIC DNA]</scope>
    <source>
        <strain evidence="5">DNF00729</strain>
    </source>
</reference>
<dbReference type="GO" id="GO:0008360">
    <property type="term" value="P:regulation of cell shape"/>
    <property type="evidence" value="ECO:0007669"/>
    <property type="project" value="UniProtKB-KW"/>
</dbReference>
<accession>A0A134ABB6</accession>
<dbReference type="PANTHER" id="PTHR34654">
    <property type="entry name" value="UPF0109 PROTEIN SCO5592"/>
    <property type="match status" value="1"/>
</dbReference>
<keyword evidence="2 3" id="KW-0694">RNA-binding</keyword>
<dbReference type="HAMAP" id="MF_00088">
    <property type="entry name" value="KhpA"/>
    <property type="match status" value="1"/>
</dbReference>
<evidence type="ECO:0000256" key="1">
    <source>
        <dbReference type="ARBA" id="ARBA00022490"/>
    </source>
</evidence>
<dbReference type="CDD" id="cd22533">
    <property type="entry name" value="KH-II_YlqC-like"/>
    <property type="match status" value="1"/>
</dbReference>
<keyword evidence="5" id="KW-1185">Reference proteome</keyword>
<dbReference type="InterPro" id="IPR015946">
    <property type="entry name" value="KH_dom-like_a/b"/>
</dbReference>
<keyword evidence="1 3" id="KW-0963">Cytoplasm</keyword>
<dbReference type="GO" id="GO:0009252">
    <property type="term" value="P:peptidoglycan biosynthetic process"/>
    <property type="evidence" value="ECO:0007669"/>
    <property type="project" value="UniProtKB-UniRule"/>
</dbReference>
<comment type="subcellular location">
    <subcellularLocation>
        <location evidence="3">Cytoplasm</location>
    </subcellularLocation>
</comment>
<evidence type="ECO:0000313" key="5">
    <source>
        <dbReference type="Proteomes" id="UP000070442"/>
    </source>
</evidence>
<dbReference type="Proteomes" id="UP000070442">
    <property type="component" value="Unassembled WGS sequence"/>
</dbReference>
<dbReference type="Gene3D" id="3.30.300.20">
    <property type="match status" value="1"/>
</dbReference>
<evidence type="ECO:0000256" key="2">
    <source>
        <dbReference type="ARBA" id="ARBA00022884"/>
    </source>
</evidence>
<keyword evidence="3" id="KW-0143">Chaperone</keyword>
<dbReference type="InterPro" id="IPR020627">
    <property type="entry name" value="KhpA"/>
</dbReference>
<evidence type="ECO:0000256" key="3">
    <source>
        <dbReference type="HAMAP-Rule" id="MF_00088"/>
    </source>
</evidence>
<dbReference type="PROSITE" id="PS50084">
    <property type="entry name" value="KH_TYPE_1"/>
    <property type="match status" value="1"/>
</dbReference>
<dbReference type="GO" id="GO:0071555">
    <property type="term" value="P:cell wall organization"/>
    <property type="evidence" value="ECO:0007669"/>
    <property type="project" value="UniProtKB-KW"/>
</dbReference>
<dbReference type="PANTHER" id="PTHR34654:SF1">
    <property type="entry name" value="RNA-BINDING PROTEIN KHPA"/>
    <property type="match status" value="1"/>
</dbReference>
<dbReference type="InterPro" id="IPR009019">
    <property type="entry name" value="KH_sf_prok-type"/>
</dbReference>
<comment type="function">
    <text evidence="3">A probable RNA chaperone. Forms a complex with KhpB which binds to cellular RNA and controls its expression. Plays a role in peptidoglycan (PG) homeostasis and cell length regulation.</text>
</comment>
<dbReference type="STRING" id="755172.HMPREF1863_01519"/>
<dbReference type="RefSeq" id="WP_068369104.1">
    <property type="nucleotide sequence ID" value="NZ_CAIJCT010000010.1"/>
</dbReference>
<evidence type="ECO:0000313" key="4">
    <source>
        <dbReference type="EMBL" id="KXB65011.1"/>
    </source>
</evidence>
<comment type="subunit">
    <text evidence="3">Forms a complex with KhpB.</text>
</comment>
<proteinExistence type="inferred from homology"/>
<keyword evidence="3" id="KW-0133">Cell shape</keyword>
<gene>
    <name evidence="3" type="primary">khpA</name>
    <name evidence="4" type="ORF">HMPREF1863_01519</name>
</gene>
<protein>
    <recommendedName>
        <fullName evidence="3">RNA-binding protein KhpA</fullName>
    </recommendedName>
    <alternativeName>
        <fullName evidence="3">KH-domain protein A</fullName>
    </alternativeName>
</protein>
<dbReference type="OrthoDB" id="9812389at2"/>
<dbReference type="Pfam" id="PF13083">
    <property type="entry name" value="KH_KhpA-B"/>
    <property type="match status" value="1"/>
</dbReference>
<name>A0A134ABB6_9FIRM</name>
<dbReference type="GO" id="GO:0003723">
    <property type="term" value="F:RNA binding"/>
    <property type="evidence" value="ECO:0007669"/>
    <property type="project" value="UniProtKB-UniRule"/>
</dbReference>
<comment type="caution">
    <text evidence="4">The sequence shown here is derived from an EMBL/GenBank/DDBJ whole genome shotgun (WGS) entry which is preliminary data.</text>
</comment>
<dbReference type="AlphaFoldDB" id="A0A134ABB6"/>
<dbReference type="SUPFAM" id="SSF54814">
    <property type="entry name" value="Prokaryotic type KH domain (KH-domain type II)"/>
    <property type="match status" value="1"/>
</dbReference>
<dbReference type="PATRIC" id="fig|755172.3.peg.1479"/>